<feature type="domain" description="AB hydrolase-1" evidence="2">
    <location>
        <begin position="98"/>
        <end position="242"/>
    </location>
</feature>
<evidence type="ECO:0000313" key="4">
    <source>
        <dbReference type="Proteomes" id="UP000236546"/>
    </source>
</evidence>
<sequence>MTQTGQQMQNSQLVQEGQSAPIERHDTKIAQDDAERPIFIVVPGIMGTELLVREKHYAWNIEKAAGAKYGWYKAAELSIEKPLIVGELLDQGLDYIEVPGYGWFLEHLAGHGDVYYYAYDWRHRIQYHVAPCAKGILALRESNPGRRLILIGHSMGGLICMKAFAMYDGVEGAVNNFVPLGVPVGGSTMAVERAYNGFGWWLPNRRKLTKVLQQFGSIMDDLWPTYPWLREHGKTGLVERPPPDKPSRPPPAYELSFAWKQYISRHHHGVHVKGHNVETAAVNLHELATEADFRAKTVGYHCDKIQTPHTMEERSKSAQTVLGRYKLLEDGHKDGDGTVVAHASIGIATKHKVKHQHFVADEIMVKKIVALAQEHR</sequence>
<organism evidence="3 4">
    <name type="scientific">Trichoderma gamsii</name>
    <dbReference type="NCBI Taxonomy" id="398673"/>
    <lineage>
        <taxon>Eukaryota</taxon>
        <taxon>Fungi</taxon>
        <taxon>Dikarya</taxon>
        <taxon>Ascomycota</taxon>
        <taxon>Pezizomycotina</taxon>
        <taxon>Sordariomycetes</taxon>
        <taxon>Hypocreomycetidae</taxon>
        <taxon>Hypocreales</taxon>
        <taxon>Hypocreaceae</taxon>
        <taxon>Trichoderma</taxon>
    </lineage>
</organism>
<gene>
    <name evidence="3" type="ORF">TGAMA5MH_01773</name>
</gene>
<evidence type="ECO:0000256" key="1">
    <source>
        <dbReference type="SAM" id="MobiDB-lite"/>
    </source>
</evidence>
<dbReference type="SUPFAM" id="SSF53474">
    <property type="entry name" value="alpha/beta-Hydrolases"/>
    <property type="match status" value="1"/>
</dbReference>
<reference evidence="3 4" key="1">
    <citation type="submission" date="2017-02" db="EMBL/GenBank/DDBJ databases">
        <title>Genomes of Trichoderma spp. with biocontrol activity.</title>
        <authorList>
            <person name="Gardiner D."/>
            <person name="Kazan K."/>
            <person name="Vos C."/>
            <person name="Harvey P."/>
        </authorList>
    </citation>
    <scope>NUCLEOTIDE SEQUENCE [LARGE SCALE GENOMIC DNA]</scope>
    <source>
        <strain evidence="3 4">A5MH</strain>
    </source>
</reference>
<dbReference type="Proteomes" id="UP000236546">
    <property type="component" value="Unassembled WGS sequence"/>
</dbReference>
<feature type="compositionally biased region" description="Polar residues" evidence="1">
    <location>
        <begin position="1"/>
        <end position="18"/>
    </location>
</feature>
<dbReference type="OrthoDB" id="1658288at2759"/>
<evidence type="ECO:0000313" key="3">
    <source>
        <dbReference type="EMBL" id="PNP46821.1"/>
    </source>
</evidence>
<dbReference type="Gene3D" id="3.40.50.1820">
    <property type="entry name" value="alpha/beta hydrolase"/>
    <property type="match status" value="1"/>
</dbReference>
<name>A0A2K0TMR7_9HYPO</name>
<dbReference type="Pfam" id="PF12697">
    <property type="entry name" value="Abhydrolase_6"/>
    <property type="match status" value="1"/>
</dbReference>
<dbReference type="InterPro" id="IPR000073">
    <property type="entry name" value="AB_hydrolase_1"/>
</dbReference>
<evidence type="ECO:0000259" key="2">
    <source>
        <dbReference type="Pfam" id="PF12697"/>
    </source>
</evidence>
<feature type="region of interest" description="Disordered" evidence="1">
    <location>
        <begin position="1"/>
        <end position="22"/>
    </location>
</feature>
<accession>A0A2K0TMR7</accession>
<comment type="caution">
    <text evidence="3">The sequence shown here is derived from an EMBL/GenBank/DDBJ whole genome shotgun (WGS) entry which is preliminary data.</text>
</comment>
<dbReference type="EMBL" id="MTYH01000014">
    <property type="protein sequence ID" value="PNP46821.1"/>
    <property type="molecule type" value="Genomic_DNA"/>
</dbReference>
<protein>
    <recommendedName>
        <fullName evidence="2">AB hydrolase-1 domain-containing protein</fullName>
    </recommendedName>
</protein>
<proteinExistence type="predicted"/>
<dbReference type="PANTHER" id="PTHR11440">
    <property type="entry name" value="LECITHIN-CHOLESTEROL ACYLTRANSFERASE-RELATED"/>
    <property type="match status" value="1"/>
</dbReference>
<dbReference type="InterPro" id="IPR029058">
    <property type="entry name" value="AB_hydrolase_fold"/>
</dbReference>
<dbReference type="AlphaFoldDB" id="A0A2K0TMR7"/>